<keyword evidence="2" id="KW-1185">Reference proteome</keyword>
<dbReference type="Proteomes" id="UP001437256">
    <property type="component" value="Unassembled WGS sequence"/>
</dbReference>
<reference evidence="1 2" key="1">
    <citation type="submission" date="2024-05" db="EMBL/GenBank/DDBJ databases">
        <title>A draft genome resource for the thread blight pathogen Marasmius tenuissimus strain MS-2.</title>
        <authorList>
            <person name="Yulfo-Soto G.E."/>
            <person name="Baruah I.K."/>
            <person name="Amoako-Attah I."/>
            <person name="Bukari Y."/>
            <person name="Meinhardt L.W."/>
            <person name="Bailey B.A."/>
            <person name="Cohen S.P."/>
        </authorList>
    </citation>
    <scope>NUCLEOTIDE SEQUENCE [LARGE SCALE GENOMIC DNA]</scope>
    <source>
        <strain evidence="1 2">MS-2</strain>
    </source>
</reference>
<comment type="caution">
    <text evidence="1">The sequence shown here is derived from an EMBL/GenBank/DDBJ whole genome shotgun (WGS) entry which is preliminary data.</text>
</comment>
<evidence type="ECO:0000313" key="2">
    <source>
        <dbReference type="Proteomes" id="UP001437256"/>
    </source>
</evidence>
<proteinExistence type="predicted"/>
<organism evidence="1 2">
    <name type="scientific">Marasmius tenuissimus</name>
    <dbReference type="NCBI Taxonomy" id="585030"/>
    <lineage>
        <taxon>Eukaryota</taxon>
        <taxon>Fungi</taxon>
        <taxon>Dikarya</taxon>
        <taxon>Basidiomycota</taxon>
        <taxon>Agaricomycotina</taxon>
        <taxon>Agaricomycetes</taxon>
        <taxon>Agaricomycetidae</taxon>
        <taxon>Agaricales</taxon>
        <taxon>Marasmiineae</taxon>
        <taxon>Marasmiaceae</taxon>
        <taxon>Marasmius</taxon>
    </lineage>
</organism>
<protein>
    <submittedName>
        <fullName evidence="1">Uncharacterized protein</fullName>
    </submittedName>
</protein>
<name>A0ABR3A319_9AGAR</name>
<sequence length="130" mass="14882">MCYLPPRQHNESMLSFALRAITPFRYVSEAQFKETQRCPRGAQPHIIHVQDDIARSATLGDQFFTCPTKACTNGVLHADILLADERDFVMSLYKAFRTFALAQEHHHETIQLDNSFRPSAGHDKNECFTL</sequence>
<gene>
    <name evidence="1" type="ORF">AAF712_004663</name>
</gene>
<evidence type="ECO:0000313" key="1">
    <source>
        <dbReference type="EMBL" id="KAL0068276.1"/>
    </source>
</evidence>
<accession>A0ABR3A319</accession>
<dbReference type="EMBL" id="JBBXMP010000019">
    <property type="protein sequence ID" value="KAL0068276.1"/>
    <property type="molecule type" value="Genomic_DNA"/>
</dbReference>